<feature type="chain" id="PRO_5039604867" description="Lipoprotein" evidence="1">
    <location>
        <begin position="20"/>
        <end position="208"/>
    </location>
</feature>
<sequence length="208" mass="23495">MKKTIVILIVLLIALTACSKNKGIQQETNNQNVVAADKSVCSNDNISESNFEDYILCLTDNQKYSDVVNEISSNQNENSELLSVINTYSACMTGSALTDECMQVSDSIKSLYDKEILNLARYFNYVNRISDRAIAEAEADKVKAIQDFNEKYYNPQIGMTKEKVEESRWGEPAKINKTTTEYGVHEQWVYGGGRYVYFEDGIVTSIQE</sequence>
<dbReference type="RefSeq" id="WP_068698893.1">
    <property type="nucleotide sequence ID" value="NZ_CP014167.1"/>
</dbReference>
<dbReference type="PROSITE" id="PS51257">
    <property type="entry name" value="PROKAR_LIPOPROTEIN"/>
    <property type="match status" value="1"/>
</dbReference>
<organism evidence="2 3">
    <name type="scientific">Paenibacillus yonginensis</name>
    <dbReference type="NCBI Taxonomy" id="1462996"/>
    <lineage>
        <taxon>Bacteria</taxon>
        <taxon>Bacillati</taxon>
        <taxon>Bacillota</taxon>
        <taxon>Bacilli</taxon>
        <taxon>Bacillales</taxon>
        <taxon>Paenibacillaceae</taxon>
        <taxon>Paenibacillus</taxon>
    </lineage>
</organism>
<evidence type="ECO:0000313" key="2">
    <source>
        <dbReference type="EMBL" id="ANS76340.1"/>
    </source>
</evidence>
<evidence type="ECO:0000313" key="3">
    <source>
        <dbReference type="Proteomes" id="UP000092573"/>
    </source>
</evidence>
<name>A0A1B1N4H0_9BACL</name>
<dbReference type="KEGG" id="pyg:AWM70_18630"/>
<proteinExistence type="predicted"/>
<evidence type="ECO:0008006" key="4">
    <source>
        <dbReference type="Google" id="ProtNLM"/>
    </source>
</evidence>
<keyword evidence="3" id="KW-1185">Reference proteome</keyword>
<dbReference type="STRING" id="1462996.AWM70_18630"/>
<dbReference type="Proteomes" id="UP000092573">
    <property type="component" value="Chromosome"/>
</dbReference>
<reference evidence="2 3" key="1">
    <citation type="submission" date="2016-01" db="EMBL/GenBank/DDBJ databases">
        <title>Complete Genome Sequence of Paenibacillus yonginensis DCY84, a novel Plant Growth-Promoting Bacteria with Elicitation of Induced Systemic Resistance.</title>
        <authorList>
            <person name="Kim Y.J."/>
            <person name="Yang D.C."/>
            <person name="Sukweenadhi J."/>
        </authorList>
    </citation>
    <scope>NUCLEOTIDE SEQUENCE [LARGE SCALE GENOMIC DNA]</scope>
    <source>
        <strain evidence="2 3">DCY84</strain>
    </source>
</reference>
<accession>A0A1B1N4H0</accession>
<dbReference type="EMBL" id="CP014167">
    <property type="protein sequence ID" value="ANS76340.1"/>
    <property type="molecule type" value="Genomic_DNA"/>
</dbReference>
<gene>
    <name evidence="2" type="ORF">AWM70_18630</name>
</gene>
<feature type="signal peptide" evidence="1">
    <location>
        <begin position="1"/>
        <end position="19"/>
    </location>
</feature>
<protein>
    <recommendedName>
        <fullName evidence="4">Lipoprotein</fullName>
    </recommendedName>
</protein>
<evidence type="ECO:0000256" key="1">
    <source>
        <dbReference type="SAM" id="SignalP"/>
    </source>
</evidence>
<dbReference type="OrthoDB" id="9794377at2"/>
<keyword evidence="1" id="KW-0732">Signal</keyword>
<dbReference type="AlphaFoldDB" id="A0A1B1N4H0"/>